<dbReference type="AlphaFoldDB" id="A0A934Q3N9"/>
<keyword evidence="2" id="KW-1185">Reference proteome</keyword>
<dbReference type="RefSeq" id="WP_200789669.1">
    <property type="nucleotide sequence ID" value="NZ_JAEDAO010000001.1"/>
</dbReference>
<gene>
    <name evidence="1" type="ORF">I8E28_18430</name>
</gene>
<dbReference type="Proteomes" id="UP000617041">
    <property type="component" value="Unassembled WGS sequence"/>
</dbReference>
<comment type="caution">
    <text evidence="1">The sequence shown here is derived from an EMBL/GenBank/DDBJ whole genome shotgun (WGS) entry which is preliminary data.</text>
</comment>
<dbReference type="EMBL" id="JAEDAO010000001">
    <property type="protein sequence ID" value="MBK0394588.1"/>
    <property type="molecule type" value="Genomic_DNA"/>
</dbReference>
<evidence type="ECO:0000313" key="2">
    <source>
        <dbReference type="Proteomes" id="UP000617041"/>
    </source>
</evidence>
<reference evidence="1" key="1">
    <citation type="submission" date="2020-12" db="EMBL/GenBank/DDBJ databases">
        <title>Ramlibacter sp. nov., isolated from a freshwater alga, Cryptomonas.</title>
        <authorList>
            <person name="Kim H.M."/>
            <person name="Jeon C.O."/>
        </authorList>
    </citation>
    <scope>NUCLEOTIDE SEQUENCE</scope>
    <source>
        <strain evidence="1">CrO1</strain>
    </source>
</reference>
<protein>
    <submittedName>
        <fullName evidence="1">Uncharacterized protein</fullName>
    </submittedName>
</protein>
<sequence length="112" mass="12247">MKLLRAIFRTPRGRIVLAVLLLSLAWQGWLSATAPGKVAPAVRAAEGRKVNVLVTLAFPPERFHVLSFQKFGRVTGTQDNTVELRGVNKADLSSVARPHWVTKVEPLPPEGA</sequence>
<organism evidence="1 2">
    <name type="scientific">Ramlibacter algicola</name>
    <dbReference type="NCBI Taxonomy" id="2795217"/>
    <lineage>
        <taxon>Bacteria</taxon>
        <taxon>Pseudomonadati</taxon>
        <taxon>Pseudomonadota</taxon>
        <taxon>Betaproteobacteria</taxon>
        <taxon>Burkholderiales</taxon>
        <taxon>Comamonadaceae</taxon>
        <taxon>Ramlibacter</taxon>
    </lineage>
</organism>
<accession>A0A934Q3N9</accession>
<name>A0A934Q3N9_9BURK</name>
<evidence type="ECO:0000313" key="1">
    <source>
        <dbReference type="EMBL" id="MBK0394588.1"/>
    </source>
</evidence>
<proteinExistence type="predicted"/>